<keyword evidence="4" id="KW-1185">Reference proteome</keyword>
<dbReference type="EMBL" id="RHHQ01000001">
    <property type="protein sequence ID" value="RNB92844.1"/>
    <property type="molecule type" value="Genomic_DNA"/>
</dbReference>
<evidence type="ECO:0000313" key="4">
    <source>
        <dbReference type="Proteomes" id="UP000271031"/>
    </source>
</evidence>
<dbReference type="OrthoDB" id="9792554at2"/>
<evidence type="ECO:0000313" key="3">
    <source>
        <dbReference type="EMBL" id="RNB92844.1"/>
    </source>
</evidence>
<dbReference type="AlphaFoldDB" id="A0A3M8DY54"/>
<dbReference type="Gene3D" id="1.20.120.520">
    <property type="entry name" value="nmb1532 protein domain like"/>
    <property type="match status" value="1"/>
</dbReference>
<dbReference type="InterPro" id="IPR012312">
    <property type="entry name" value="Hemerythrin-like"/>
</dbReference>
<dbReference type="PANTHER" id="PTHR39966">
    <property type="entry name" value="BLL2471 PROTEIN-RELATED"/>
    <property type="match status" value="1"/>
</dbReference>
<keyword evidence="1" id="KW-0175">Coiled coil</keyword>
<proteinExistence type="predicted"/>
<sequence>MMQEFGGKRNLCLPLQRLLVEHRSLGEKMNQLTNLAKELKRSSEPVSGQFLKELYELGSAFRTELEHHSKREEEGLFPMMVTYIGREMGPVAEMEHEHSQAKVNLTLFLHVFEKGKPAEHDEIIAALTHLQMSVELLIQHFFKEEKVLFPMAEQLLNHEEKEQLQEIFQIL</sequence>
<protein>
    <submittedName>
        <fullName evidence="3">Hemerythrin domain-containing protein</fullName>
    </submittedName>
</protein>
<gene>
    <name evidence="3" type="ORF">EDM56_00100</name>
</gene>
<dbReference type="GO" id="GO:0005886">
    <property type="term" value="C:plasma membrane"/>
    <property type="evidence" value="ECO:0007669"/>
    <property type="project" value="TreeGrafter"/>
</dbReference>
<reference evidence="3 4" key="1">
    <citation type="submission" date="2018-10" db="EMBL/GenBank/DDBJ databases">
        <title>Phylogenomics of Brevibacillus.</title>
        <authorList>
            <person name="Dunlap C."/>
        </authorList>
    </citation>
    <scope>NUCLEOTIDE SEQUENCE [LARGE SCALE GENOMIC DNA]</scope>
    <source>
        <strain evidence="3 4">JCM 15716</strain>
    </source>
</reference>
<feature type="domain" description="Hemerythrin-like" evidence="2">
    <location>
        <begin position="15"/>
        <end position="152"/>
    </location>
</feature>
<dbReference type="Pfam" id="PF01814">
    <property type="entry name" value="Hemerythrin"/>
    <property type="match status" value="1"/>
</dbReference>
<dbReference type="Proteomes" id="UP000271031">
    <property type="component" value="Unassembled WGS sequence"/>
</dbReference>
<name>A0A3M8DY54_9BACL</name>
<dbReference type="PANTHER" id="PTHR39966:SF3">
    <property type="entry name" value="DUF438 DOMAIN-CONTAINING PROTEIN"/>
    <property type="match status" value="1"/>
</dbReference>
<evidence type="ECO:0000259" key="2">
    <source>
        <dbReference type="Pfam" id="PF01814"/>
    </source>
</evidence>
<accession>A0A3M8DY54</accession>
<organism evidence="3 4">
    <name type="scientific">Brevibacillus fluminis</name>
    <dbReference type="NCBI Taxonomy" id="511487"/>
    <lineage>
        <taxon>Bacteria</taxon>
        <taxon>Bacillati</taxon>
        <taxon>Bacillota</taxon>
        <taxon>Bacilli</taxon>
        <taxon>Bacillales</taxon>
        <taxon>Paenibacillaceae</taxon>
        <taxon>Brevibacillus</taxon>
    </lineage>
</organism>
<evidence type="ECO:0000256" key="1">
    <source>
        <dbReference type="SAM" id="Coils"/>
    </source>
</evidence>
<comment type="caution">
    <text evidence="3">The sequence shown here is derived from an EMBL/GenBank/DDBJ whole genome shotgun (WGS) entry which is preliminary data.</text>
</comment>
<feature type="coiled-coil region" evidence="1">
    <location>
        <begin position="15"/>
        <end position="42"/>
    </location>
</feature>